<evidence type="ECO:0000256" key="1">
    <source>
        <dbReference type="ARBA" id="ARBA00004370"/>
    </source>
</evidence>
<reference evidence="8 9" key="1">
    <citation type="submission" date="2021-06" db="EMBL/GenBank/DDBJ databases">
        <title>Sphingomonas sp. XMGL2, whole genome shotgun sequencing project.</title>
        <authorList>
            <person name="Zhao G."/>
            <person name="Shen L."/>
        </authorList>
    </citation>
    <scope>NUCLEOTIDE SEQUENCE [LARGE SCALE GENOMIC DNA]</scope>
    <source>
        <strain evidence="8 9">XMGL2</strain>
    </source>
</reference>
<keyword evidence="4" id="KW-0472">Membrane</keyword>
<sequence length="357" mass="38576">MEEQAVLNEGGPWGGSPGGPGDGDGKGGGGLGPRNPWRQPPGKRGGGRAGMNPPALDALLRRGRERFGGRLPSGGGQTLWLWAVALLVVLWLVGTSFHRVEPQERGVVTRLGKYAGTLRPGISFTYPAPIDTVTPVNVDGIRTVDIDSSGDKGNLVLTGDQNIIDLAYSVRWSIRDPELYIFELADPDDTIREVAESAMREEIARVSLNDAIGSQRGQIEGRVATRMQALLDSYRAGVVIQGVAIRQADPPAQVLDAFKEVSAAQQEAQSYLNGARAYAEQLTAKAQGEATAFDKVYEQYRLAPEVTRRRMYYETMEDVLSKVDKTVVQAPGVMPYLPLDRARKAAPAQAPAEEPGR</sequence>
<dbReference type="SMART" id="SM00244">
    <property type="entry name" value="PHB"/>
    <property type="match status" value="1"/>
</dbReference>
<dbReference type="GO" id="GO:0006508">
    <property type="term" value="P:proteolysis"/>
    <property type="evidence" value="ECO:0007669"/>
    <property type="project" value="UniProtKB-KW"/>
</dbReference>
<dbReference type="PANTHER" id="PTHR43327:SF2">
    <property type="entry name" value="MODULATOR OF FTSH PROTEASE HFLK"/>
    <property type="match status" value="1"/>
</dbReference>
<dbReference type="InterPro" id="IPR001107">
    <property type="entry name" value="Band_7"/>
</dbReference>
<evidence type="ECO:0000256" key="6">
    <source>
        <dbReference type="SAM" id="MobiDB-lite"/>
    </source>
</evidence>
<dbReference type="Proteomes" id="UP000776276">
    <property type="component" value="Unassembled WGS sequence"/>
</dbReference>
<dbReference type="PANTHER" id="PTHR43327">
    <property type="entry name" value="STOMATIN-LIKE PROTEIN 2, MITOCHONDRIAL"/>
    <property type="match status" value="1"/>
</dbReference>
<evidence type="ECO:0000256" key="2">
    <source>
        <dbReference type="ARBA" id="ARBA00022692"/>
    </source>
</evidence>
<feature type="domain" description="Band 7" evidence="7">
    <location>
        <begin position="95"/>
        <end position="262"/>
    </location>
</feature>
<dbReference type="NCBIfam" id="TIGR01933">
    <property type="entry name" value="hflK"/>
    <property type="match status" value="1"/>
</dbReference>
<dbReference type="GO" id="GO:0008233">
    <property type="term" value="F:peptidase activity"/>
    <property type="evidence" value="ECO:0007669"/>
    <property type="project" value="UniProtKB-KW"/>
</dbReference>
<evidence type="ECO:0000313" key="8">
    <source>
        <dbReference type="EMBL" id="MBU3077299.1"/>
    </source>
</evidence>
<gene>
    <name evidence="8" type="primary">hflK</name>
    <name evidence="8" type="ORF">KOF26_05400</name>
</gene>
<proteinExistence type="inferred from homology"/>
<evidence type="ECO:0000259" key="7">
    <source>
        <dbReference type="SMART" id="SM00244"/>
    </source>
</evidence>
<protein>
    <recommendedName>
        <fullName evidence="5">Protein HflK</fullName>
    </recommendedName>
</protein>
<keyword evidence="8" id="KW-0378">Hydrolase</keyword>
<keyword evidence="9" id="KW-1185">Reference proteome</keyword>
<dbReference type="CDD" id="cd03404">
    <property type="entry name" value="SPFH_HflK"/>
    <property type="match status" value="1"/>
</dbReference>
<feature type="compositionally biased region" description="Gly residues" evidence="6">
    <location>
        <begin position="11"/>
        <end position="32"/>
    </location>
</feature>
<organism evidence="8 9">
    <name type="scientific">Sphingomonas quercus</name>
    <dbReference type="NCBI Taxonomy" id="2842451"/>
    <lineage>
        <taxon>Bacteria</taxon>
        <taxon>Pseudomonadati</taxon>
        <taxon>Pseudomonadota</taxon>
        <taxon>Alphaproteobacteria</taxon>
        <taxon>Sphingomonadales</taxon>
        <taxon>Sphingomonadaceae</taxon>
        <taxon>Sphingomonas</taxon>
    </lineage>
</organism>
<evidence type="ECO:0000256" key="5">
    <source>
        <dbReference type="RuleBase" id="RU364113"/>
    </source>
</evidence>
<dbReference type="Pfam" id="PF01145">
    <property type="entry name" value="Band_7"/>
    <property type="match status" value="1"/>
</dbReference>
<comment type="function">
    <text evidence="5">HflC and HflK could encode or regulate a protease.</text>
</comment>
<feature type="region of interest" description="Disordered" evidence="6">
    <location>
        <begin position="1"/>
        <end position="55"/>
    </location>
</feature>
<keyword evidence="8" id="KW-0645">Protease</keyword>
<dbReference type="InterPro" id="IPR050710">
    <property type="entry name" value="Band7/mec-2_domain"/>
</dbReference>
<keyword evidence="2" id="KW-0812">Transmembrane</keyword>
<dbReference type="EMBL" id="JAHKRT010000002">
    <property type="protein sequence ID" value="MBU3077299.1"/>
    <property type="molecule type" value="Genomic_DNA"/>
</dbReference>
<comment type="subcellular location">
    <subcellularLocation>
        <location evidence="1 5">Membrane</location>
    </subcellularLocation>
</comment>
<accession>A0ABS6BGJ9</accession>
<evidence type="ECO:0000256" key="4">
    <source>
        <dbReference type="ARBA" id="ARBA00023136"/>
    </source>
</evidence>
<keyword evidence="3" id="KW-1133">Transmembrane helix</keyword>
<dbReference type="InterPro" id="IPR010201">
    <property type="entry name" value="HflK"/>
</dbReference>
<comment type="similarity">
    <text evidence="5">Belongs to the band 7/mec-2 family. HflK subfamily.</text>
</comment>
<evidence type="ECO:0000313" key="9">
    <source>
        <dbReference type="Proteomes" id="UP000776276"/>
    </source>
</evidence>
<comment type="caution">
    <text evidence="8">The sequence shown here is derived from an EMBL/GenBank/DDBJ whole genome shotgun (WGS) entry which is preliminary data.</text>
</comment>
<evidence type="ECO:0000256" key="3">
    <source>
        <dbReference type="ARBA" id="ARBA00022989"/>
    </source>
</evidence>
<name>A0ABS6BGJ9_9SPHN</name>
<comment type="subunit">
    <text evidence="5">HflC and HflK may interact to form a multimeric complex.</text>
</comment>